<sequence length="481" mass="49434">MIFSLWKKAMRFKTKTIVQKSSGNRTSTRLSLEPLTDRLAPSASPFWLTSDTSDTATHFLVITPESTQVGATTPIEVVALDASNRPVSNYTGTVHFTSSDGSATLPADYTFTSDDHGFHLFTETPSATGSETITATDTTTASITGSASVTVDGAQVATHFAVIARSQAEAGQSSDFIVVALDANNRRVADYTGTVTLTTSDSAGTLSASTYTFTADDRGAHEFTATLATTGSQTITATDSTTSSITGSATVNVNAAPTATHLIVVSQPSAYANEPTKIVVAALDASNHIVTNYTGTVSFTSTGSSDSLPANYTFTSSDNGYHVFTVTPSATGSDTITATDTTTSSITGSTTISVNATQVATHFAVVAQGRATTGTATQFAVVALDMNNQPVQNYTGTVHFTTTDTATGASVPADYTFTADDQGVHVFTATFATSGTQTITATDTTTSTLTGTASIRVSSGSSSGLGNGGPLGGGPFSGWRW</sequence>
<dbReference type="OrthoDB" id="5476141at2"/>
<evidence type="ECO:0000256" key="1">
    <source>
        <dbReference type="SAM" id="MobiDB-lite"/>
    </source>
</evidence>
<dbReference type="AlphaFoldDB" id="A0A225DXW6"/>
<dbReference type="RefSeq" id="WP_088251616.1">
    <property type="nucleotide sequence ID" value="NZ_NIDE01000001.1"/>
</dbReference>
<evidence type="ECO:0000313" key="3">
    <source>
        <dbReference type="Proteomes" id="UP000214646"/>
    </source>
</evidence>
<feature type="compositionally biased region" description="Gly residues" evidence="1">
    <location>
        <begin position="463"/>
        <end position="481"/>
    </location>
</feature>
<evidence type="ECO:0000313" key="2">
    <source>
        <dbReference type="EMBL" id="OWK46380.1"/>
    </source>
</evidence>
<dbReference type="SUPFAM" id="SSF49373">
    <property type="entry name" value="Invasin/intimin cell-adhesion fragments"/>
    <property type="match status" value="1"/>
</dbReference>
<dbReference type="Proteomes" id="UP000214646">
    <property type="component" value="Unassembled WGS sequence"/>
</dbReference>
<keyword evidence="3" id="KW-1185">Reference proteome</keyword>
<comment type="caution">
    <text evidence="2">The sequence shown here is derived from an EMBL/GenBank/DDBJ whole genome shotgun (WGS) entry which is preliminary data.</text>
</comment>
<feature type="region of interest" description="Disordered" evidence="1">
    <location>
        <begin position="457"/>
        <end position="481"/>
    </location>
</feature>
<reference evidence="3" key="1">
    <citation type="submission" date="2017-06" db="EMBL/GenBank/DDBJ databases">
        <title>Genome analysis of Fimbriiglobus ruber SP5, the first member of the order Planctomycetales with confirmed chitinolytic capability.</title>
        <authorList>
            <person name="Ravin N.V."/>
            <person name="Rakitin A.L."/>
            <person name="Ivanova A.A."/>
            <person name="Beletsky A.V."/>
            <person name="Kulichevskaya I.S."/>
            <person name="Mardanov A.V."/>
            <person name="Dedysh S.N."/>
        </authorList>
    </citation>
    <scope>NUCLEOTIDE SEQUENCE [LARGE SCALE GENOMIC DNA]</scope>
    <source>
        <strain evidence="3">SP5</strain>
    </source>
</reference>
<name>A0A225DXW6_9BACT</name>
<dbReference type="InterPro" id="IPR008964">
    <property type="entry name" value="Invasin/intimin_cell_adhesion"/>
</dbReference>
<organism evidence="2 3">
    <name type="scientific">Fimbriiglobus ruber</name>
    <dbReference type="NCBI Taxonomy" id="1908690"/>
    <lineage>
        <taxon>Bacteria</taxon>
        <taxon>Pseudomonadati</taxon>
        <taxon>Planctomycetota</taxon>
        <taxon>Planctomycetia</taxon>
        <taxon>Gemmatales</taxon>
        <taxon>Gemmataceae</taxon>
        <taxon>Fimbriiglobus</taxon>
    </lineage>
</organism>
<dbReference type="EMBL" id="NIDE01000001">
    <property type="protein sequence ID" value="OWK46380.1"/>
    <property type="molecule type" value="Genomic_DNA"/>
</dbReference>
<proteinExistence type="predicted"/>
<gene>
    <name evidence="2" type="ORF">FRUB_00079</name>
</gene>
<protein>
    <submittedName>
        <fullName evidence="2">Ribose ABC transport system, periplasmic ribose-binding protein RbsB</fullName>
    </submittedName>
</protein>
<accession>A0A225DXW6</accession>